<dbReference type="GO" id="GO:0005524">
    <property type="term" value="F:ATP binding"/>
    <property type="evidence" value="ECO:0007669"/>
    <property type="project" value="UniProtKB-KW"/>
</dbReference>
<dbReference type="Proteomes" id="UP001163046">
    <property type="component" value="Unassembled WGS sequence"/>
</dbReference>
<dbReference type="OrthoDB" id="5969502at2759"/>
<organism evidence="6 7">
    <name type="scientific">Desmophyllum pertusum</name>
    <dbReference type="NCBI Taxonomy" id="174260"/>
    <lineage>
        <taxon>Eukaryota</taxon>
        <taxon>Metazoa</taxon>
        <taxon>Cnidaria</taxon>
        <taxon>Anthozoa</taxon>
        <taxon>Hexacorallia</taxon>
        <taxon>Scleractinia</taxon>
        <taxon>Caryophylliina</taxon>
        <taxon>Caryophylliidae</taxon>
        <taxon>Desmophyllum</taxon>
    </lineage>
</organism>
<reference evidence="6" key="1">
    <citation type="submission" date="2023-01" db="EMBL/GenBank/DDBJ databases">
        <title>Genome assembly of the deep-sea coral Lophelia pertusa.</title>
        <authorList>
            <person name="Herrera S."/>
            <person name="Cordes E."/>
        </authorList>
    </citation>
    <scope>NUCLEOTIDE SEQUENCE</scope>
    <source>
        <strain evidence="6">USNM1676648</strain>
        <tissue evidence="6">Polyp</tissue>
    </source>
</reference>
<dbReference type="InterPro" id="IPR014017">
    <property type="entry name" value="DNA_helicase_UvrD-like_C"/>
</dbReference>
<dbReference type="GO" id="GO:0003677">
    <property type="term" value="F:DNA binding"/>
    <property type="evidence" value="ECO:0007669"/>
    <property type="project" value="InterPro"/>
</dbReference>
<dbReference type="InterPro" id="IPR027417">
    <property type="entry name" value="P-loop_NTPase"/>
</dbReference>
<protein>
    <submittedName>
        <fullName evidence="6">F-box DNA helicase 1</fullName>
        <ecNumber evidence="6">3.6.4.12</ecNumber>
    </submittedName>
</protein>
<evidence type="ECO:0000256" key="2">
    <source>
        <dbReference type="ARBA" id="ARBA00022801"/>
    </source>
</evidence>
<evidence type="ECO:0000256" key="3">
    <source>
        <dbReference type="ARBA" id="ARBA00022806"/>
    </source>
</evidence>
<dbReference type="SUPFAM" id="SSF52540">
    <property type="entry name" value="P-loop containing nucleoside triphosphate hydrolases"/>
    <property type="match status" value="1"/>
</dbReference>
<keyword evidence="2 6" id="KW-0378">Hydrolase</keyword>
<keyword evidence="3 6" id="KW-0347">Helicase</keyword>
<dbReference type="GO" id="GO:0031297">
    <property type="term" value="P:replication fork processing"/>
    <property type="evidence" value="ECO:0007669"/>
    <property type="project" value="TreeGrafter"/>
</dbReference>
<evidence type="ECO:0000313" key="6">
    <source>
        <dbReference type="EMBL" id="KAJ7370011.1"/>
    </source>
</evidence>
<keyword evidence="4" id="KW-0067">ATP-binding</keyword>
<dbReference type="GO" id="GO:0000724">
    <property type="term" value="P:double-strand break repair via homologous recombination"/>
    <property type="evidence" value="ECO:0007669"/>
    <property type="project" value="TreeGrafter"/>
</dbReference>
<comment type="caution">
    <text evidence="6">The sequence shown here is derived from an EMBL/GenBank/DDBJ whole genome shotgun (WGS) entry which is preliminary data.</text>
</comment>
<proteinExistence type="predicted"/>
<dbReference type="GO" id="GO:0005634">
    <property type="term" value="C:nucleus"/>
    <property type="evidence" value="ECO:0007669"/>
    <property type="project" value="TreeGrafter"/>
</dbReference>
<dbReference type="Pfam" id="PF13361">
    <property type="entry name" value="UvrD_C"/>
    <property type="match status" value="1"/>
</dbReference>
<keyword evidence="7" id="KW-1185">Reference proteome</keyword>
<sequence length="170" mass="18491">MLQPRIEKIKSKAISNLQQADIIFTTAHKAKGLEFDTVRVTDDFLGGTEMGMTIHDHGEDEKNLVYVAVSRAKRCLQLNNTILGILASRKEHFVKAVSPKDVSQTPVCVSCRGQVDFSPQPHVVIQKEDITLGGNVRIAGGIFCPTCALKKIPHLGCLVCVDNDSCSSSS</sequence>
<dbReference type="PANTHER" id="PTHR11070">
    <property type="entry name" value="UVRD / RECB / PCRA DNA HELICASE FAMILY MEMBER"/>
    <property type="match status" value="1"/>
</dbReference>
<dbReference type="Gene3D" id="3.40.50.300">
    <property type="entry name" value="P-loop containing nucleotide triphosphate hydrolases"/>
    <property type="match status" value="1"/>
</dbReference>
<dbReference type="EMBL" id="MU826875">
    <property type="protein sequence ID" value="KAJ7370011.1"/>
    <property type="molecule type" value="Genomic_DNA"/>
</dbReference>
<dbReference type="InterPro" id="IPR000212">
    <property type="entry name" value="DNA_helicase_UvrD/REP"/>
</dbReference>
<dbReference type="GO" id="GO:0043138">
    <property type="term" value="F:3'-5' DNA helicase activity"/>
    <property type="evidence" value="ECO:0007669"/>
    <property type="project" value="TreeGrafter"/>
</dbReference>
<keyword evidence="1" id="KW-0547">Nucleotide-binding</keyword>
<dbReference type="AlphaFoldDB" id="A0A9W9YVA2"/>
<evidence type="ECO:0000256" key="4">
    <source>
        <dbReference type="ARBA" id="ARBA00022840"/>
    </source>
</evidence>
<name>A0A9W9YVA2_9CNID</name>
<evidence type="ECO:0000256" key="1">
    <source>
        <dbReference type="ARBA" id="ARBA00022741"/>
    </source>
</evidence>
<evidence type="ECO:0000259" key="5">
    <source>
        <dbReference type="Pfam" id="PF13361"/>
    </source>
</evidence>
<dbReference type="GO" id="GO:0016787">
    <property type="term" value="F:hydrolase activity"/>
    <property type="evidence" value="ECO:0007669"/>
    <property type="project" value="UniProtKB-KW"/>
</dbReference>
<gene>
    <name evidence="6" type="primary">FBXO18_5</name>
    <name evidence="6" type="ORF">OS493_034743</name>
</gene>
<dbReference type="PANTHER" id="PTHR11070:SF30">
    <property type="entry name" value="F-BOX DNA HELICASE 1"/>
    <property type="match status" value="1"/>
</dbReference>
<feature type="domain" description="UvrD-like helicase C-terminal" evidence="5">
    <location>
        <begin position="18"/>
        <end position="78"/>
    </location>
</feature>
<evidence type="ECO:0000313" key="7">
    <source>
        <dbReference type="Proteomes" id="UP001163046"/>
    </source>
</evidence>
<dbReference type="EC" id="3.6.4.12" evidence="6"/>
<accession>A0A9W9YVA2</accession>